<evidence type="ECO:0000313" key="2">
    <source>
        <dbReference type="Proteomes" id="UP001165064"/>
    </source>
</evidence>
<organism evidence="1 2">
    <name type="scientific">Ambrosiozyma monospora</name>
    <name type="common">Yeast</name>
    <name type="synonym">Endomycopsis monosporus</name>
    <dbReference type="NCBI Taxonomy" id="43982"/>
    <lineage>
        <taxon>Eukaryota</taxon>
        <taxon>Fungi</taxon>
        <taxon>Dikarya</taxon>
        <taxon>Ascomycota</taxon>
        <taxon>Saccharomycotina</taxon>
        <taxon>Pichiomycetes</taxon>
        <taxon>Pichiales</taxon>
        <taxon>Pichiaceae</taxon>
        <taxon>Ambrosiozyma</taxon>
    </lineage>
</organism>
<comment type="caution">
    <text evidence="1">The sequence shown here is derived from an EMBL/GenBank/DDBJ whole genome shotgun (WGS) entry which is preliminary data.</text>
</comment>
<accession>A0ACB5SXL7</accession>
<protein>
    <submittedName>
        <fullName evidence="1">Unnamed protein product</fullName>
    </submittedName>
</protein>
<dbReference type="Proteomes" id="UP001165064">
    <property type="component" value="Unassembled WGS sequence"/>
</dbReference>
<reference evidence="1" key="1">
    <citation type="submission" date="2023-04" db="EMBL/GenBank/DDBJ databases">
        <title>Ambrosiozyma monospora NBRC 10751.</title>
        <authorList>
            <person name="Ichikawa N."/>
            <person name="Sato H."/>
            <person name="Tonouchi N."/>
        </authorList>
    </citation>
    <scope>NUCLEOTIDE SEQUENCE</scope>
    <source>
        <strain evidence="1">NBRC 10751</strain>
    </source>
</reference>
<sequence>MKLSTPIISIAFLVNCQNGLAYPVVSSSPADLETGNSSMMVKRAFDQNIGEENAHDFQPADIGHKKPYTTPLEETHKKPYGQPHNKDPSEETISLNEDNSRVASGVIKLEYVLAGGDPDASWDPEDENYDESFYKFVFGDSDYASGGSGSESYGGSGGGYFDTSELYDVFSDADCCN</sequence>
<evidence type="ECO:0000313" key="1">
    <source>
        <dbReference type="EMBL" id="GME74776.1"/>
    </source>
</evidence>
<proteinExistence type="predicted"/>
<name>A0ACB5SXL7_AMBMO</name>
<dbReference type="EMBL" id="BSXS01001018">
    <property type="protein sequence ID" value="GME74776.1"/>
    <property type="molecule type" value="Genomic_DNA"/>
</dbReference>
<gene>
    <name evidence="1" type="ORF">Amon02_000188900</name>
</gene>
<keyword evidence="2" id="KW-1185">Reference proteome</keyword>